<dbReference type="PANTHER" id="PTHR40079:SF4">
    <property type="entry name" value="GH26 DOMAIN-CONTAINING PROTEIN-RELATED"/>
    <property type="match status" value="1"/>
</dbReference>
<feature type="compositionally biased region" description="Gly residues" evidence="5">
    <location>
        <begin position="133"/>
        <end position="183"/>
    </location>
</feature>
<keyword evidence="3 4" id="KW-0326">Glycosidase</keyword>
<name>A0A147DNL8_9MICO</name>
<proteinExistence type="inferred from homology"/>
<dbReference type="SUPFAM" id="SSF51445">
    <property type="entry name" value="(Trans)glycosidases"/>
    <property type="match status" value="1"/>
</dbReference>
<evidence type="ECO:0000256" key="1">
    <source>
        <dbReference type="ARBA" id="ARBA00007754"/>
    </source>
</evidence>
<feature type="transmembrane region" description="Helical" evidence="6">
    <location>
        <begin position="21"/>
        <end position="41"/>
    </location>
</feature>
<dbReference type="OrthoDB" id="9816550at2"/>
<keyword evidence="6" id="KW-0812">Transmembrane</keyword>
<feature type="active site" description="Nucleophile" evidence="4">
    <location>
        <position position="436"/>
    </location>
</feature>
<dbReference type="PROSITE" id="PS51764">
    <property type="entry name" value="GH26"/>
    <property type="match status" value="1"/>
</dbReference>
<dbReference type="Pfam" id="PF02156">
    <property type="entry name" value="Glyco_hydro_26"/>
    <property type="match status" value="1"/>
</dbReference>
<keyword evidence="6" id="KW-1133">Transmembrane helix</keyword>
<keyword evidence="2 4" id="KW-0378">Hydrolase</keyword>
<dbReference type="STRING" id="465820.NS263_14530"/>
<evidence type="ECO:0000256" key="4">
    <source>
        <dbReference type="PROSITE-ProRule" id="PRU01100"/>
    </source>
</evidence>
<dbReference type="GO" id="GO:0006080">
    <property type="term" value="P:substituted mannan metabolic process"/>
    <property type="evidence" value="ECO:0007669"/>
    <property type="project" value="InterPro"/>
</dbReference>
<feature type="domain" description="GH26" evidence="7">
    <location>
        <begin position="192"/>
        <end position="508"/>
    </location>
</feature>
<dbReference type="PANTHER" id="PTHR40079">
    <property type="entry name" value="MANNAN ENDO-1,4-BETA-MANNOSIDASE E-RELATED"/>
    <property type="match status" value="1"/>
</dbReference>
<dbReference type="AlphaFoldDB" id="A0A147DNL8"/>
<dbReference type="InterPro" id="IPR022790">
    <property type="entry name" value="GH26_dom"/>
</dbReference>
<keyword evidence="6" id="KW-0472">Membrane</keyword>
<dbReference type="Gene3D" id="3.20.20.80">
    <property type="entry name" value="Glycosidases"/>
    <property type="match status" value="1"/>
</dbReference>
<dbReference type="InterPro" id="IPR017853">
    <property type="entry name" value="GH"/>
</dbReference>
<dbReference type="InterPro" id="IPR000805">
    <property type="entry name" value="Glyco_hydro_26"/>
</dbReference>
<dbReference type="RefSeq" id="WP_058750265.1">
    <property type="nucleotide sequence ID" value="NZ_LDRC01000063.1"/>
</dbReference>
<accession>A0A147DNL8</accession>
<evidence type="ECO:0000256" key="5">
    <source>
        <dbReference type="SAM" id="MobiDB-lite"/>
    </source>
</evidence>
<reference evidence="8 9" key="1">
    <citation type="journal article" date="2016" name="Front. Microbiol.">
        <title>Genomic Resource of Rice Seed Associated Bacteria.</title>
        <authorList>
            <person name="Midha S."/>
            <person name="Bansal K."/>
            <person name="Sharma S."/>
            <person name="Kumar N."/>
            <person name="Patil P.P."/>
            <person name="Chaudhry V."/>
            <person name="Patil P.B."/>
        </authorList>
    </citation>
    <scope>NUCLEOTIDE SEQUENCE [LARGE SCALE GENOMIC DNA]</scope>
    <source>
        <strain evidence="8 9">NS359</strain>
    </source>
</reference>
<feature type="region of interest" description="Disordered" evidence="5">
    <location>
        <begin position="120"/>
        <end position="197"/>
    </location>
</feature>
<gene>
    <name evidence="8" type="ORF">NS359_12205</name>
</gene>
<feature type="active site" description="Proton donor" evidence="4">
    <location>
        <position position="320"/>
    </location>
</feature>
<evidence type="ECO:0000259" key="7">
    <source>
        <dbReference type="PROSITE" id="PS51764"/>
    </source>
</evidence>
<dbReference type="PATRIC" id="fig|465820.4.peg.2691"/>
<comment type="similarity">
    <text evidence="1 4">Belongs to the glycosyl hydrolase 26 family.</text>
</comment>
<organism evidence="8 9">
    <name type="scientific">Curtobacterium oceanosedimentum</name>
    <dbReference type="NCBI Taxonomy" id="465820"/>
    <lineage>
        <taxon>Bacteria</taxon>
        <taxon>Bacillati</taxon>
        <taxon>Actinomycetota</taxon>
        <taxon>Actinomycetes</taxon>
        <taxon>Micrococcales</taxon>
        <taxon>Microbacteriaceae</taxon>
        <taxon>Curtobacterium</taxon>
    </lineage>
</organism>
<evidence type="ECO:0000313" key="8">
    <source>
        <dbReference type="EMBL" id="KTR51009.1"/>
    </source>
</evidence>
<evidence type="ECO:0000256" key="2">
    <source>
        <dbReference type="ARBA" id="ARBA00022801"/>
    </source>
</evidence>
<dbReference type="GO" id="GO:0016985">
    <property type="term" value="F:mannan endo-1,4-beta-mannosidase activity"/>
    <property type="evidence" value="ECO:0007669"/>
    <property type="project" value="InterPro"/>
</dbReference>
<sequence length="523" mass="55351">MSDLIRSTSTWWAQSSKHARRTAISTVAIVLVLGLITWTVWVSPAGPVSSAVQTALGVTPPKAKQPSAAELSAKLEAAQQTIWKLEGKLDSSGAQAGSRAEEITRLKAQIAALQSDLGAATSGGKASAAGPQSGSGSGAAGSSSGGSGSGGSTGGSAAGSSSGGSATGSGSGSGSSGGTGGNAGPSKDPVASEPITTPSKAQILGQQSRWYGLYTTQSPFNWAEYDRVTQEVGRATNMVGFFQGFDQDFNASAVQRSWANGRLPLMTWETVPAKTGNDQPYVPGYTNQDIVSGKFDDYLANYAKALKANGMPVVIRLDHEMNGQWYNWSEASKQQNAPGSYVAMWKHVHDVFQANGANDYVIWNWSPSRIDKLGNPKYQTLDYMRQYYPGADYVDWVGMSGYYRTATEQPTFQTTFGATLAQLRQVAPGKHILLNEIGATETGGTVSNSQKSQWIASLFDALADPANSDVIGFAYFSQVATTIVDGARTTNDWRLDSRPDSLATFAEGIARTDTDYDLQEVKQ</sequence>
<evidence type="ECO:0000313" key="9">
    <source>
        <dbReference type="Proteomes" id="UP000072763"/>
    </source>
</evidence>
<dbReference type="EMBL" id="LDRC01000063">
    <property type="protein sequence ID" value="KTR51009.1"/>
    <property type="molecule type" value="Genomic_DNA"/>
</dbReference>
<comment type="caution">
    <text evidence="8">The sequence shown here is derived from an EMBL/GenBank/DDBJ whole genome shotgun (WGS) entry which is preliminary data.</text>
</comment>
<protein>
    <recommendedName>
        <fullName evidence="7">GH26 domain-containing protein</fullName>
    </recommendedName>
</protein>
<feature type="compositionally biased region" description="Low complexity" evidence="5">
    <location>
        <begin position="120"/>
        <end position="132"/>
    </location>
</feature>
<dbReference type="Proteomes" id="UP000072763">
    <property type="component" value="Unassembled WGS sequence"/>
</dbReference>
<evidence type="ECO:0000256" key="6">
    <source>
        <dbReference type="SAM" id="Phobius"/>
    </source>
</evidence>
<evidence type="ECO:0000256" key="3">
    <source>
        <dbReference type="ARBA" id="ARBA00023295"/>
    </source>
</evidence>